<dbReference type="Proteomes" id="UP000466445">
    <property type="component" value="Chromosome"/>
</dbReference>
<evidence type="ECO:0000259" key="7">
    <source>
        <dbReference type="Pfam" id="PF04234"/>
    </source>
</evidence>
<dbReference type="EMBL" id="AP022595">
    <property type="protein sequence ID" value="BBY58273.1"/>
    <property type="molecule type" value="Genomic_DNA"/>
</dbReference>
<dbReference type="SUPFAM" id="SSF81296">
    <property type="entry name" value="E set domains"/>
    <property type="match status" value="1"/>
</dbReference>
<dbReference type="GO" id="GO:0005507">
    <property type="term" value="F:copper ion binding"/>
    <property type="evidence" value="ECO:0007669"/>
    <property type="project" value="InterPro"/>
</dbReference>
<evidence type="ECO:0000256" key="2">
    <source>
        <dbReference type="ARBA" id="ARBA00022723"/>
    </source>
</evidence>
<accession>A0A7I7SNF1</accession>
<dbReference type="GO" id="GO:0042597">
    <property type="term" value="C:periplasmic space"/>
    <property type="evidence" value="ECO:0007669"/>
    <property type="project" value="InterPro"/>
</dbReference>
<dbReference type="GO" id="GO:0006825">
    <property type="term" value="P:copper ion transport"/>
    <property type="evidence" value="ECO:0007669"/>
    <property type="project" value="InterPro"/>
</dbReference>
<keyword evidence="5" id="KW-1133">Transmembrane helix</keyword>
<gene>
    <name evidence="8" type="ORF">MSAR_14090</name>
</gene>
<name>A0A7I7SNF1_9MYCO</name>
<dbReference type="Pfam" id="PF04234">
    <property type="entry name" value="CopC"/>
    <property type="match status" value="1"/>
</dbReference>
<dbReference type="GO" id="GO:0005886">
    <property type="term" value="C:plasma membrane"/>
    <property type="evidence" value="ECO:0007669"/>
    <property type="project" value="TreeGrafter"/>
</dbReference>
<evidence type="ECO:0000256" key="5">
    <source>
        <dbReference type="SAM" id="Phobius"/>
    </source>
</evidence>
<keyword evidence="9" id="KW-1185">Reference proteome</keyword>
<keyword evidence="2" id="KW-0479">Metal-binding</keyword>
<evidence type="ECO:0000313" key="9">
    <source>
        <dbReference type="Proteomes" id="UP000466445"/>
    </source>
</evidence>
<evidence type="ECO:0000313" key="8">
    <source>
        <dbReference type="EMBL" id="BBY58273.1"/>
    </source>
</evidence>
<dbReference type="GO" id="GO:0046688">
    <property type="term" value="P:response to copper ion"/>
    <property type="evidence" value="ECO:0007669"/>
    <property type="project" value="InterPro"/>
</dbReference>
<dbReference type="PANTHER" id="PTHR34820:SF4">
    <property type="entry name" value="INNER MEMBRANE PROTEIN YEBZ"/>
    <property type="match status" value="1"/>
</dbReference>
<protein>
    <submittedName>
        <fullName evidence="8">Copper resistance protein C</fullName>
    </submittedName>
</protein>
<sequence length="168" mass="16743">MVLRRAVAIVLLIAGMAAAGTAVAAAHAVRVAADPAPGAALAVAPSRVSATFNEVLHADFAAMTVVGPDGNLWSDPTPQVQGAVVSVGLHALGPAGSYTVNYRVTSADGHVVSGSWSFALTVAGNGAPGPPAAVSASAPEKALPIWPFIVGAAAVIGCGVMWSWRRRS</sequence>
<dbReference type="KEGG" id="msar:MSAR_14090"/>
<dbReference type="InterPro" id="IPR014755">
    <property type="entry name" value="Cu-Rt/internalin_Ig-like"/>
</dbReference>
<evidence type="ECO:0000256" key="3">
    <source>
        <dbReference type="ARBA" id="ARBA00022729"/>
    </source>
</evidence>
<dbReference type="Gene3D" id="2.60.40.1220">
    <property type="match status" value="1"/>
</dbReference>
<feature type="signal peptide" evidence="6">
    <location>
        <begin position="1"/>
        <end position="24"/>
    </location>
</feature>
<proteinExistence type="predicted"/>
<dbReference type="InterPro" id="IPR014756">
    <property type="entry name" value="Ig_E-set"/>
</dbReference>
<dbReference type="RefSeq" id="WP_163695639.1">
    <property type="nucleotide sequence ID" value="NZ_AP022595.1"/>
</dbReference>
<dbReference type="InterPro" id="IPR007348">
    <property type="entry name" value="CopC_dom"/>
</dbReference>
<dbReference type="GO" id="GO:0030313">
    <property type="term" value="C:cell envelope"/>
    <property type="evidence" value="ECO:0007669"/>
    <property type="project" value="UniProtKB-SubCell"/>
</dbReference>
<feature type="chain" id="PRO_5029703353" evidence="6">
    <location>
        <begin position="25"/>
        <end position="168"/>
    </location>
</feature>
<dbReference type="AlphaFoldDB" id="A0A7I7SNF1"/>
<keyword evidence="5" id="KW-0812">Transmembrane</keyword>
<keyword evidence="4" id="KW-0186">Copper</keyword>
<evidence type="ECO:0000256" key="6">
    <source>
        <dbReference type="SAM" id="SignalP"/>
    </source>
</evidence>
<keyword evidence="3 6" id="KW-0732">Signal</keyword>
<keyword evidence="5" id="KW-0472">Membrane</keyword>
<evidence type="ECO:0000256" key="1">
    <source>
        <dbReference type="ARBA" id="ARBA00004196"/>
    </source>
</evidence>
<dbReference type="InterPro" id="IPR032694">
    <property type="entry name" value="CopC/D"/>
</dbReference>
<evidence type="ECO:0000256" key="4">
    <source>
        <dbReference type="ARBA" id="ARBA00023008"/>
    </source>
</evidence>
<comment type="subcellular location">
    <subcellularLocation>
        <location evidence="1">Cell envelope</location>
    </subcellularLocation>
</comment>
<dbReference type="PANTHER" id="PTHR34820">
    <property type="entry name" value="INNER MEMBRANE PROTEIN YEBZ"/>
    <property type="match status" value="1"/>
</dbReference>
<feature type="domain" description="CopC" evidence="7">
    <location>
        <begin position="27"/>
        <end position="119"/>
    </location>
</feature>
<organism evidence="8 9">
    <name type="scientific">Mycolicibacterium sarraceniae</name>
    <dbReference type="NCBI Taxonomy" id="1534348"/>
    <lineage>
        <taxon>Bacteria</taxon>
        <taxon>Bacillati</taxon>
        <taxon>Actinomycetota</taxon>
        <taxon>Actinomycetes</taxon>
        <taxon>Mycobacteriales</taxon>
        <taxon>Mycobacteriaceae</taxon>
        <taxon>Mycolicibacterium</taxon>
    </lineage>
</organism>
<reference evidence="8 9" key="1">
    <citation type="journal article" date="2019" name="Emerg. Microbes Infect.">
        <title>Comprehensive subspecies identification of 175 nontuberculous mycobacteria species based on 7547 genomic profiles.</title>
        <authorList>
            <person name="Matsumoto Y."/>
            <person name="Kinjo T."/>
            <person name="Motooka D."/>
            <person name="Nabeya D."/>
            <person name="Jung N."/>
            <person name="Uechi K."/>
            <person name="Horii T."/>
            <person name="Iida T."/>
            <person name="Fujita J."/>
            <person name="Nakamura S."/>
        </authorList>
    </citation>
    <scope>NUCLEOTIDE SEQUENCE [LARGE SCALE GENOMIC DNA]</scope>
    <source>
        <strain evidence="8 9">JCM 30395</strain>
    </source>
</reference>
<feature type="transmembrane region" description="Helical" evidence="5">
    <location>
        <begin position="145"/>
        <end position="164"/>
    </location>
</feature>